<dbReference type="Gene3D" id="1.10.150.250">
    <property type="entry name" value="Flavinator of succinate dehydrogenase"/>
    <property type="match status" value="1"/>
</dbReference>
<evidence type="ECO:0000313" key="5">
    <source>
        <dbReference type="Proteomes" id="UP001169006"/>
    </source>
</evidence>
<evidence type="ECO:0000313" key="4">
    <source>
        <dbReference type="EMBL" id="MDO1583641.1"/>
    </source>
</evidence>
<sequence>MTGLSRTSADLDPRRRRILYRCWHRGIREMDLVFGQFAENEIALLSDAELDELEKIMAEEDQDLNRWITGADPVPDHLQTPMFERIASYRPDFDIVTAASLKEKYGND</sequence>
<name>A0ABT8T081_9HYPH</name>
<dbReference type="Pfam" id="PF03937">
    <property type="entry name" value="Sdh5"/>
    <property type="match status" value="1"/>
</dbReference>
<dbReference type="InterPro" id="IPR036714">
    <property type="entry name" value="SDH_sf"/>
</dbReference>
<evidence type="ECO:0000256" key="1">
    <source>
        <dbReference type="ARBA" id="ARBA00008571"/>
    </source>
</evidence>
<comment type="similarity">
    <text evidence="1">Belongs to the SdhE FAD assembly factor family.</text>
</comment>
<reference evidence="4" key="2">
    <citation type="submission" date="2023-07" db="EMBL/GenBank/DDBJ databases">
        <authorList>
            <person name="Sun H."/>
        </authorList>
    </citation>
    <scope>NUCLEOTIDE SEQUENCE</scope>
    <source>
        <strain evidence="4">05753</strain>
    </source>
</reference>
<keyword evidence="5" id="KW-1185">Reference proteome</keyword>
<keyword evidence="3" id="KW-0143">Chaperone</keyword>
<dbReference type="Proteomes" id="UP001169006">
    <property type="component" value="Unassembled WGS sequence"/>
</dbReference>
<organism evidence="4 5">
    <name type="scientific">Rhizobium oryzicola</name>
    <dbReference type="NCBI Taxonomy" id="1232668"/>
    <lineage>
        <taxon>Bacteria</taxon>
        <taxon>Pseudomonadati</taxon>
        <taxon>Pseudomonadota</taxon>
        <taxon>Alphaproteobacteria</taxon>
        <taxon>Hyphomicrobiales</taxon>
        <taxon>Rhizobiaceae</taxon>
        <taxon>Rhizobium/Agrobacterium group</taxon>
        <taxon>Rhizobium</taxon>
    </lineage>
</organism>
<comment type="caution">
    <text evidence="4">The sequence shown here is derived from an EMBL/GenBank/DDBJ whole genome shotgun (WGS) entry which is preliminary data.</text>
</comment>
<dbReference type="PANTHER" id="PTHR12469:SF2">
    <property type="entry name" value="SUCCINATE DEHYDROGENASE ASSEMBLY FACTOR 2, MITOCHONDRIAL"/>
    <property type="match status" value="1"/>
</dbReference>
<dbReference type="PANTHER" id="PTHR12469">
    <property type="entry name" value="PROTEIN EMI5 HOMOLOG, MITOCHONDRIAL"/>
    <property type="match status" value="1"/>
</dbReference>
<gene>
    <name evidence="4" type="ORF">Q2T52_16260</name>
</gene>
<evidence type="ECO:0000256" key="2">
    <source>
        <dbReference type="ARBA" id="ARBA00019418"/>
    </source>
</evidence>
<evidence type="ECO:0000256" key="3">
    <source>
        <dbReference type="ARBA" id="ARBA00023186"/>
    </source>
</evidence>
<dbReference type="EMBL" id="JAUKWQ010000005">
    <property type="protein sequence ID" value="MDO1583641.1"/>
    <property type="molecule type" value="Genomic_DNA"/>
</dbReference>
<protein>
    <recommendedName>
        <fullName evidence="2">FAD assembly factor SdhE</fullName>
    </recommendedName>
</protein>
<accession>A0ABT8T081</accession>
<dbReference type="RefSeq" id="WP_302078153.1">
    <property type="nucleotide sequence ID" value="NZ_JAUKWQ010000005.1"/>
</dbReference>
<dbReference type="SUPFAM" id="SSF109910">
    <property type="entry name" value="YgfY-like"/>
    <property type="match status" value="1"/>
</dbReference>
<reference evidence="4" key="1">
    <citation type="journal article" date="2015" name="Int. J. Syst. Evol. Microbiol.">
        <title>Rhizobium oryzicola sp. nov., potential plant-growth-promoting endophytic bacteria isolated from rice roots.</title>
        <authorList>
            <person name="Zhang X.X."/>
            <person name="Gao J.S."/>
            <person name="Cao Y.H."/>
            <person name="Sheirdil R.A."/>
            <person name="Wang X.C."/>
            <person name="Zhang L."/>
        </authorList>
    </citation>
    <scope>NUCLEOTIDE SEQUENCE</scope>
    <source>
        <strain evidence="4">05753</strain>
    </source>
</reference>
<dbReference type="InterPro" id="IPR005631">
    <property type="entry name" value="SDH"/>
</dbReference>
<proteinExistence type="inferred from homology"/>